<dbReference type="Proteomes" id="UP000593906">
    <property type="component" value="Chromosome 6"/>
</dbReference>
<sequence length="174" mass="19242">MEQLSDIPPPPSYPAPVLKTNIHHFDEAPNLHPTIKQSTVQNPQKKVANSQIGFKSSSLIINKEEITLGLRSLRRTGSRFLPPNSSIYSFEKTPPEIPKKPTFNPYLNKYGLVGNSARAKSISNQSGHFETNNEPESVEKRRENQSTAIPPPPLSPPPPPPSSTIKSAVTNRIF</sequence>
<organism evidence="2 4">
    <name type="scientific">Cryptosporidium parvum</name>
    <dbReference type="NCBI Taxonomy" id="5807"/>
    <lineage>
        <taxon>Eukaryota</taxon>
        <taxon>Sar</taxon>
        <taxon>Alveolata</taxon>
        <taxon>Apicomplexa</taxon>
        <taxon>Conoidasida</taxon>
        <taxon>Coccidia</taxon>
        <taxon>Eucoccidiorida</taxon>
        <taxon>Eimeriorina</taxon>
        <taxon>Cryptosporidiidae</taxon>
        <taxon>Cryptosporidium</taxon>
    </lineage>
</organism>
<proteinExistence type="predicted"/>
<evidence type="ECO:0000313" key="3">
    <source>
        <dbReference type="EMBL" id="QOY40885.1"/>
    </source>
</evidence>
<feature type="compositionally biased region" description="Pro residues" evidence="1">
    <location>
        <begin position="149"/>
        <end position="162"/>
    </location>
</feature>
<feature type="compositionally biased region" description="Polar residues" evidence="1">
    <location>
        <begin position="164"/>
        <end position="174"/>
    </location>
</feature>
<gene>
    <name evidence="2" type="ORF">56k.05</name>
    <name evidence="3" type="ORF">CPATCC_002500</name>
</gene>
<reference evidence="2" key="1">
    <citation type="journal article" date="2003" name="Genome Res.">
        <title>Integrated mapping, chromosomal sequencing and sequence analysis of Cryptosporidium parvum.</title>
        <authorList>
            <person name="Bankier A.T."/>
            <person name="Spriggs H.F."/>
            <person name="Fartmann B."/>
            <person name="Konfortov B.A."/>
            <person name="Madera M."/>
            <person name="Vogel C."/>
            <person name="Teichmann S.A."/>
            <person name="Ivens A."/>
            <person name="Dear P.H."/>
        </authorList>
    </citation>
    <scope>NUCLEOTIDE SEQUENCE [LARGE SCALE GENOMIC DNA]</scope>
    <source>
        <strain evidence="2">Iowa</strain>
    </source>
</reference>
<evidence type="ECO:0000313" key="2">
    <source>
        <dbReference type="EMBL" id="CAD98607.1"/>
    </source>
</evidence>
<reference evidence="3 5" key="2">
    <citation type="submission" date="2019-09" db="EMBL/GenBank/DDBJ databases">
        <title>Consistent, comparative and evidence-based genome assembly and annotation for Cryptosporidium parvum, C. hominis and C. tyzzeri.</title>
        <authorList>
            <person name="Baptista R.P."/>
            <person name="Li Y."/>
            <person name="Sateriale A."/>
            <person name="Ansell B."/>
            <person name="Jex A."/>
            <person name="Sanders M."/>
            <person name="Brooks K."/>
            <person name="Tracey A."/>
            <person name="Berriman M."/>
            <person name="Striepen B."/>
            <person name="Cotton J.A."/>
            <person name="Kissinger J.C."/>
        </authorList>
    </citation>
    <scope>NUCLEOTIDE SEQUENCE [LARGE SCALE GENOMIC DNA]</scope>
    <source>
        <strain evidence="3 5">IOWA-ATCC</strain>
    </source>
</reference>
<evidence type="ECO:0000256" key="1">
    <source>
        <dbReference type="SAM" id="MobiDB-lite"/>
    </source>
</evidence>
<dbReference type="EMBL" id="CP044417">
    <property type="protein sequence ID" value="QOY40885.1"/>
    <property type="molecule type" value="Genomic_DNA"/>
</dbReference>
<evidence type="ECO:0000313" key="5">
    <source>
        <dbReference type="Proteomes" id="UP000593906"/>
    </source>
</evidence>
<dbReference type="AlphaFoldDB" id="A0A7G2HKL0"/>
<protein>
    <submittedName>
        <fullName evidence="2">Uncharacterized protein</fullName>
    </submittedName>
</protein>
<accession>A0A7G2HKL0</accession>
<evidence type="ECO:0000313" key="4">
    <source>
        <dbReference type="Proteomes" id="UP000242991"/>
    </source>
</evidence>
<dbReference type="EMBL" id="BX538350">
    <property type="protein sequence ID" value="CAD98607.1"/>
    <property type="molecule type" value="Genomic_DNA"/>
</dbReference>
<feature type="region of interest" description="Disordered" evidence="1">
    <location>
        <begin position="119"/>
        <end position="174"/>
    </location>
</feature>
<dbReference type="Proteomes" id="UP000242991">
    <property type="component" value="Chromosome 6"/>
</dbReference>
<feature type="compositionally biased region" description="Polar residues" evidence="1">
    <location>
        <begin position="121"/>
        <end position="135"/>
    </location>
</feature>
<dbReference type="VEuPathDB" id="CryptoDB:CPATCC_0011530"/>
<name>A0A7G2HKL0_CRYPV</name>